<dbReference type="PANTHER" id="PTHR37019:SF2">
    <property type="entry name" value="EXPERA DOMAIN-CONTAINING PROTEIN"/>
    <property type="match status" value="1"/>
</dbReference>
<evidence type="ECO:0000256" key="2">
    <source>
        <dbReference type="SAM" id="SignalP"/>
    </source>
</evidence>
<keyword evidence="1" id="KW-0472">Membrane</keyword>
<organism evidence="4 5">
    <name type="scientific">Aspergillus sclerotialis</name>
    <dbReference type="NCBI Taxonomy" id="2070753"/>
    <lineage>
        <taxon>Eukaryota</taxon>
        <taxon>Fungi</taxon>
        <taxon>Dikarya</taxon>
        <taxon>Ascomycota</taxon>
        <taxon>Pezizomycotina</taxon>
        <taxon>Eurotiomycetes</taxon>
        <taxon>Eurotiomycetidae</taxon>
        <taxon>Eurotiales</taxon>
        <taxon>Aspergillaceae</taxon>
        <taxon>Aspergillus</taxon>
        <taxon>Aspergillus subgen. Polypaecilum</taxon>
    </lineage>
</organism>
<feature type="signal peptide" evidence="2">
    <location>
        <begin position="1"/>
        <end position="18"/>
    </location>
</feature>
<dbReference type="STRING" id="2070753.A0A3A2ZEJ2"/>
<dbReference type="EMBL" id="MVGC01000219">
    <property type="protein sequence ID" value="RJE21578.1"/>
    <property type="molecule type" value="Genomic_DNA"/>
</dbReference>
<evidence type="ECO:0000313" key="5">
    <source>
        <dbReference type="Proteomes" id="UP000266188"/>
    </source>
</evidence>
<feature type="domain" description="DUF7704" evidence="3">
    <location>
        <begin position="1"/>
        <end position="86"/>
    </location>
</feature>
<proteinExistence type="predicted"/>
<dbReference type="AlphaFoldDB" id="A0A3A2ZEJ2"/>
<accession>A0A3A2ZEJ2</accession>
<name>A0A3A2ZEJ2_9EURO</name>
<dbReference type="InterPro" id="IPR056121">
    <property type="entry name" value="DUF7704"/>
</dbReference>
<reference evidence="5" key="1">
    <citation type="submission" date="2017-02" db="EMBL/GenBank/DDBJ databases">
        <authorList>
            <person name="Tafer H."/>
            <person name="Lopandic K."/>
        </authorList>
    </citation>
    <scope>NUCLEOTIDE SEQUENCE [LARGE SCALE GENOMIC DNA]</scope>
    <source>
        <strain evidence="5">CBS 366.77</strain>
    </source>
</reference>
<evidence type="ECO:0000313" key="4">
    <source>
        <dbReference type="EMBL" id="RJE21578.1"/>
    </source>
</evidence>
<dbReference type="OrthoDB" id="2937326at2759"/>
<evidence type="ECO:0000259" key="3">
    <source>
        <dbReference type="Pfam" id="PF24803"/>
    </source>
</evidence>
<sequence length="96" mass="10800">LSNLYGLLFLLGVAVCYTTSEPKVVRNYLVCLAIADVGHIYYVYKALGWDAFADVGSWNVLTWGNVGITGFLFLNRVAYFLGIFGKEVVRREVKRD</sequence>
<dbReference type="Proteomes" id="UP000266188">
    <property type="component" value="Unassembled WGS sequence"/>
</dbReference>
<evidence type="ECO:0000256" key="1">
    <source>
        <dbReference type="SAM" id="Phobius"/>
    </source>
</evidence>
<keyword evidence="5" id="KW-1185">Reference proteome</keyword>
<keyword evidence="1" id="KW-1133">Transmembrane helix</keyword>
<dbReference type="PANTHER" id="PTHR37019">
    <property type="entry name" value="CHROMOSOME 1, WHOLE GENOME SHOTGUN SEQUENCE"/>
    <property type="match status" value="1"/>
</dbReference>
<protein>
    <recommendedName>
        <fullName evidence="3">DUF7704 domain-containing protein</fullName>
    </recommendedName>
</protein>
<comment type="caution">
    <text evidence="4">The sequence shown here is derived from an EMBL/GenBank/DDBJ whole genome shotgun (WGS) entry which is preliminary data.</text>
</comment>
<dbReference type="Pfam" id="PF24803">
    <property type="entry name" value="DUF7704"/>
    <property type="match status" value="1"/>
</dbReference>
<feature type="non-terminal residue" evidence="4">
    <location>
        <position position="1"/>
    </location>
</feature>
<gene>
    <name evidence="4" type="ORF">PHISCL_06098</name>
</gene>
<feature type="chain" id="PRO_5017438290" description="DUF7704 domain-containing protein" evidence="2">
    <location>
        <begin position="19"/>
        <end position="96"/>
    </location>
</feature>
<keyword evidence="2" id="KW-0732">Signal</keyword>
<keyword evidence="1" id="KW-0812">Transmembrane</keyword>
<feature type="transmembrane region" description="Helical" evidence="1">
    <location>
        <begin position="66"/>
        <end position="85"/>
    </location>
</feature>